<keyword evidence="2" id="KW-1185">Reference proteome</keyword>
<reference evidence="1 2" key="1">
    <citation type="submission" date="2016-10" db="EMBL/GenBank/DDBJ databases">
        <title>Genome sequence of Rothia aeria strain JCM11412.</title>
        <authorList>
            <person name="Nambu T."/>
        </authorList>
    </citation>
    <scope>NUCLEOTIDE SEQUENCE [LARGE SCALE GENOMIC DNA]</scope>
    <source>
        <strain evidence="1 2">JCM 11412</strain>
    </source>
</reference>
<dbReference type="KEGG" id="raj:RA11412_1529"/>
<proteinExistence type="predicted"/>
<dbReference type="EMBL" id="AP017895">
    <property type="protein sequence ID" value="BAV87828.1"/>
    <property type="molecule type" value="Genomic_DNA"/>
</dbReference>
<protein>
    <submittedName>
        <fullName evidence="1">Uncharacterized protein</fullName>
    </submittedName>
</protein>
<evidence type="ECO:0000313" key="2">
    <source>
        <dbReference type="Proteomes" id="UP000250241"/>
    </source>
</evidence>
<evidence type="ECO:0000313" key="1">
    <source>
        <dbReference type="EMBL" id="BAV87828.1"/>
    </source>
</evidence>
<sequence length="64" mass="7327">MPFARTPRWFRSYKKYPPLVVVAKGAYVDSIKASSCGALGDDYEAKNQLHLLLLHPSMFARWRA</sequence>
<accession>A0A2Z5QZE7</accession>
<organism evidence="1 2">
    <name type="scientific">Rothia aeria</name>
    <dbReference type="NCBI Taxonomy" id="172042"/>
    <lineage>
        <taxon>Bacteria</taxon>
        <taxon>Bacillati</taxon>
        <taxon>Actinomycetota</taxon>
        <taxon>Actinomycetes</taxon>
        <taxon>Micrococcales</taxon>
        <taxon>Micrococcaceae</taxon>
        <taxon>Rothia</taxon>
    </lineage>
</organism>
<name>A0A2Z5QZE7_9MICC</name>
<dbReference type="AlphaFoldDB" id="A0A2Z5QZE7"/>
<gene>
    <name evidence="1" type="ORF">RA11412_1529</name>
</gene>
<dbReference type="Proteomes" id="UP000250241">
    <property type="component" value="Chromosome"/>
</dbReference>